<dbReference type="InterPro" id="IPR036249">
    <property type="entry name" value="Thioredoxin-like_sf"/>
</dbReference>
<dbReference type="SUPFAM" id="SSF47616">
    <property type="entry name" value="GST C-terminal domain-like"/>
    <property type="match status" value="1"/>
</dbReference>
<keyword evidence="2" id="KW-0808">Transferase</keyword>
<dbReference type="Proteomes" id="UP000017127">
    <property type="component" value="Unassembled WGS sequence"/>
</dbReference>
<dbReference type="CDD" id="cd03043">
    <property type="entry name" value="GST_N_1"/>
    <property type="match status" value="1"/>
</dbReference>
<sequence>MSKLTLVIGNKNYSSWSLRAWLTMKQAGLEFAEIRIPLSTPTFYQQVRQYSPSGQVPVLLDDDLTIWESLAICEYIAENFAPYLWPEDRKAKAIARSVSHEMHANFFNLRSQMPMDCRGRYPGEGMKPDVQADVDRVSTIWRECRQKYGGNGDLLFGEFSIADAMFAPVVSRFITYGVKLGSVEQAYMDAIWSLPAINTWIDAAAVELEYLDRLSHSHD</sequence>
<dbReference type="PATRIC" id="fig|1348334.3.peg.4175"/>
<dbReference type="Gene3D" id="3.40.30.10">
    <property type="entry name" value="Glutaredoxin"/>
    <property type="match status" value="1"/>
</dbReference>
<dbReference type="OrthoDB" id="508763at2"/>
<accession>U7QF54</accession>
<gene>
    <name evidence="2" type="ORF">M595_4319</name>
</gene>
<dbReference type="PANTHER" id="PTHR42673:SF4">
    <property type="entry name" value="MALEYLACETOACETATE ISOMERASE"/>
    <property type="match status" value="1"/>
</dbReference>
<dbReference type="GO" id="GO:0006749">
    <property type="term" value="P:glutathione metabolic process"/>
    <property type="evidence" value="ECO:0007669"/>
    <property type="project" value="TreeGrafter"/>
</dbReference>
<reference evidence="2 3" key="1">
    <citation type="journal article" date="2013" name="Front. Microbiol.">
        <title>Comparative genomic analyses of the cyanobacterium, Lyngbya aestuarii BL J, a powerful hydrogen producer.</title>
        <authorList>
            <person name="Kothari A."/>
            <person name="Vaughn M."/>
            <person name="Garcia-Pichel F."/>
        </authorList>
    </citation>
    <scope>NUCLEOTIDE SEQUENCE [LARGE SCALE GENOMIC DNA]</scope>
    <source>
        <strain evidence="2 3">BL J</strain>
    </source>
</reference>
<dbReference type="PANTHER" id="PTHR42673">
    <property type="entry name" value="MALEYLACETOACETATE ISOMERASE"/>
    <property type="match status" value="1"/>
</dbReference>
<dbReference type="Pfam" id="PF13409">
    <property type="entry name" value="GST_N_2"/>
    <property type="match status" value="1"/>
</dbReference>
<dbReference type="GO" id="GO:0004364">
    <property type="term" value="F:glutathione transferase activity"/>
    <property type="evidence" value="ECO:0007669"/>
    <property type="project" value="TreeGrafter"/>
</dbReference>
<protein>
    <submittedName>
        <fullName evidence="2">Glutathione S-transferase, N-terminal domain protein</fullName>
    </submittedName>
</protein>
<dbReference type="FunFam" id="3.40.30.10:FF:000206">
    <property type="entry name" value="Probable glutathione S-transferase"/>
    <property type="match status" value="1"/>
</dbReference>
<dbReference type="SUPFAM" id="SSF52833">
    <property type="entry name" value="Thioredoxin-like"/>
    <property type="match status" value="1"/>
</dbReference>
<dbReference type="SFLD" id="SFLDS00019">
    <property type="entry name" value="Glutathione_Transferase_(cytos"/>
    <property type="match status" value="1"/>
</dbReference>
<keyword evidence="3" id="KW-1185">Reference proteome</keyword>
<feature type="domain" description="GST N-terminal" evidence="1">
    <location>
        <begin position="4"/>
        <end position="84"/>
    </location>
</feature>
<dbReference type="AlphaFoldDB" id="U7QF54"/>
<proteinExistence type="predicted"/>
<organism evidence="2 3">
    <name type="scientific">Lyngbya aestuarii BL J</name>
    <dbReference type="NCBI Taxonomy" id="1348334"/>
    <lineage>
        <taxon>Bacteria</taxon>
        <taxon>Bacillati</taxon>
        <taxon>Cyanobacteriota</taxon>
        <taxon>Cyanophyceae</taxon>
        <taxon>Oscillatoriophycideae</taxon>
        <taxon>Oscillatoriales</taxon>
        <taxon>Microcoleaceae</taxon>
        <taxon>Lyngbya</taxon>
    </lineage>
</organism>
<dbReference type="GO" id="GO:0006559">
    <property type="term" value="P:L-phenylalanine catabolic process"/>
    <property type="evidence" value="ECO:0007669"/>
    <property type="project" value="TreeGrafter"/>
</dbReference>
<dbReference type="Pfam" id="PF13410">
    <property type="entry name" value="GST_C_2"/>
    <property type="match status" value="1"/>
</dbReference>
<evidence type="ECO:0000313" key="2">
    <source>
        <dbReference type="EMBL" id="ERT05720.1"/>
    </source>
</evidence>
<dbReference type="RefSeq" id="WP_023068020.1">
    <property type="nucleotide sequence ID" value="NZ_AUZM01000050.1"/>
</dbReference>
<dbReference type="EMBL" id="AUZM01000050">
    <property type="protein sequence ID" value="ERT05720.1"/>
    <property type="molecule type" value="Genomic_DNA"/>
</dbReference>
<dbReference type="InterPro" id="IPR036282">
    <property type="entry name" value="Glutathione-S-Trfase_C_sf"/>
</dbReference>
<dbReference type="InterPro" id="IPR040079">
    <property type="entry name" value="Glutathione_S-Trfase"/>
</dbReference>
<dbReference type="PROSITE" id="PS50404">
    <property type="entry name" value="GST_NTER"/>
    <property type="match status" value="1"/>
</dbReference>
<name>U7QF54_9CYAN</name>
<dbReference type="Gene3D" id="1.20.1050.10">
    <property type="match status" value="1"/>
</dbReference>
<dbReference type="CDD" id="cd03194">
    <property type="entry name" value="GST_C_3"/>
    <property type="match status" value="1"/>
</dbReference>
<evidence type="ECO:0000313" key="3">
    <source>
        <dbReference type="Proteomes" id="UP000017127"/>
    </source>
</evidence>
<evidence type="ECO:0000259" key="1">
    <source>
        <dbReference type="PROSITE" id="PS50404"/>
    </source>
</evidence>
<comment type="caution">
    <text evidence="2">The sequence shown here is derived from an EMBL/GenBank/DDBJ whole genome shotgun (WGS) entry which is preliminary data.</text>
</comment>
<dbReference type="InterPro" id="IPR004045">
    <property type="entry name" value="Glutathione_S-Trfase_N"/>
</dbReference>
<dbReference type="GO" id="GO:0016034">
    <property type="term" value="F:maleylacetoacetate isomerase activity"/>
    <property type="evidence" value="ECO:0007669"/>
    <property type="project" value="TreeGrafter"/>
</dbReference>